<protein>
    <recommendedName>
        <fullName evidence="3">Curli production assembly/transport component CsgG</fullName>
    </recommendedName>
</protein>
<dbReference type="PANTHER" id="PTHR41164">
    <property type="entry name" value="CURLI PRODUCTION ASSEMBLY/TRANSPORT COMPONENT CSGG"/>
    <property type="match status" value="1"/>
</dbReference>
<dbReference type="PANTHER" id="PTHR41164:SF1">
    <property type="entry name" value="CURLI PRODUCTION ASSEMBLY_TRANSPORT COMPONENT CSGG"/>
    <property type="match status" value="1"/>
</dbReference>
<keyword evidence="4" id="KW-1003">Cell membrane</keyword>
<keyword evidence="6" id="KW-0472">Membrane</keyword>
<dbReference type="PROSITE" id="PS51257">
    <property type="entry name" value="PROKAR_LIPOPROTEIN"/>
    <property type="match status" value="1"/>
</dbReference>
<name>A0A2K8KLJ8_9GAMM</name>
<organism evidence="10 11">
    <name type="scientific">Reinekea forsetii</name>
    <dbReference type="NCBI Taxonomy" id="1336806"/>
    <lineage>
        <taxon>Bacteria</taxon>
        <taxon>Pseudomonadati</taxon>
        <taxon>Pseudomonadota</taxon>
        <taxon>Gammaproteobacteria</taxon>
        <taxon>Oceanospirillales</taxon>
        <taxon>Saccharospirillaceae</taxon>
        <taxon>Reinekea</taxon>
    </lineage>
</organism>
<evidence type="ECO:0000256" key="9">
    <source>
        <dbReference type="SAM" id="SignalP"/>
    </source>
</evidence>
<reference evidence="10 11" key="1">
    <citation type="journal article" date="2017" name="Environ. Microbiol.">
        <title>Genomic and physiological analyses of 'Reinekea forsetii' reveal a versatile opportunistic lifestyle during spring algae blooms.</title>
        <authorList>
            <person name="Avci B."/>
            <person name="Hahnke R.L."/>
            <person name="Chafee M."/>
            <person name="Fischer T."/>
            <person name="Gruber-Vodicka H."/>
            <person name="Tegetmeyer H.E."/>
            <person name="Harder J."/>
            <person name="Fuchs B.M."/>
            <person name="Amann R.I."/>
            <person name="Teeling H."/>
        </authorList>
    </citation>
    <scope>NUCLEOTIDE SEQUENCE [LARGE SCALE GENOMIC DNA]</scope>
    <source>
        <strain evidence="10 11">Hel1_31_D35</strain>
    </source>
</reference>
<feature type="chain" id="PRO_5014888068" description="Curli production assembly/transport component CsgG" evidence="9">
    <location>
        <begin position="28"/>
        <end position="325"/>
    </location>
</feature>
<evidence type="ECO:0000256" key="1">
    <source>
        <dbReference type="ARBA" id="ARBA00003989"/>
    </source>
</evidence>
<dbReference type="Pfam" id="PF03783">
    <property type="entry name" value="CsgG"/>
    <property type="match status" value="1"/>
</dbReference>
<evidence type="ECO:0000256" key="6">
    <source>
        <dbReference type="ARBA" id="ARBA00023136"/>
    </source>
</evidence>
<evidence type="ECO:0000313" key="11">
    <source>
        <dbReference type="Proteomes" id="UP000229757"/>
    </source>
</evidence>
<comment type="similarity">
    <text evidence="2">Belongs to the CsgG family.</text>
</comment>
<dbReference type="InterPro" id="IPR005534">
    <property type="entry name" value="Curli_assmbl/transp-comp_CsgG"/>
</dbReference>
<dbReference type="KEGG" id="rfo:REIFOR_00587"/>
<keyword evidence="8" id="KW-0449">Lipoprotein</keyword>
<evidence type="ECO:0000256" key="4">
    <source>
        <dbReference type="ARBA" id="ARBA00022475"/>
    </source>
</evidence>
<sequence>MAKKGNCMLHRTLIVAGALLLAGCVTAPVTLTGVEPGYTSEQMRAAQQAMAPQRLALKRKVAVGRLSNETTYGKGLLSNSPVDKMAEKVADMFVQGLANSGNYLVFERPDVELLQGESDLSGTALDLVGVDTLIVGSLTEFGRATTGKAGFFSSSKKQEASATIDLRLVDVRTGQVLHSITGSGVASIEDQNTMGFGAVAGYDGSINDQAIGAAVNAAVGKLDLWMLQSAWTSDILAVEDGLIFISGGLSQGIKGGQHFHILTKGKEVKSTTTGTVITLPGKQVAEIEVISSFGETELAEGSITQLVSGSIEGLAIDTLQVKEIQ</sequence>
<keyword evidence="7" id="KW-0564">Palmitate</keyword>
<dbReference type="AlphaFoldDB" id="A0A2K8KLJ8"/>
<dbReference type="GO" id="GO:0030288">
    <property type="term" value="C:outer membrane-bounded periplasmic space"/>
    <property type="evidence" value="ECO:0007669"/>
    <property type="project" value="InterPro"/>
</dbReference>
<dbReference type="Gene3D" id="3.40.50.10610">
    <property type="entry name" value="ABC-type transport auxiliary lipoprotein component"/>
    <property type="match status" value="1"/>
</dbReference>
<evidence type="ECO:0000313" key="10">
    <source>
        <dbReference type="EMBL" id="ATX75755.1"/>
    </source>
</evidence>
<keyword evidence="5 9" id="KW-0732">Signal</keyword>
<feature type="signal peptide" evidence="9">
    <location>
        <begin position="1"/>
        <end position="27"/>
    </location>
</feature>
<evidence type="ECO:0000256" key="3">
    <source>
        <dbReference type="ARBA" id="ARBA00014028"/>
    </source>
</evidence>
<comment type="function">
    <text evidence="1">May be involved in the biogenesis of curli organelles.</text>
</comment>
<evidence type="ECO:0000256" key="5">
    <source>
        <dbReference type="ARBA" id="ARBA00022729"/>
    </source>
</evidence>
<keyword evidence="11" id="KW-1185">Reference proteome</keyword>
<evidence type="ECO:0000256" key="8">
    <source>
        <dbReference type="ARBA" id="ARBA00023288"/>
    </source>
</evidence>
<dbReference type="EMBL" id="CP011797">
    <property type="protein sequence ID" value="ATX75755.1"/>
    <property type="molecule type" value="Genomic_DNA"/>
</dbReference>
<evidence type="ECO:0000256" key="2">
    <source>
        <dbReference type="ARBA" id="ARBA00008899"/>
    </source>
</evidence>
<evidence type="ECO:0000256" key="7">
    <source>
        <dbReference type="ARBA" id="ARBA00023139"/>
    </source>
</evidence>
<dbReference type="Proteomes" id="UP000229757">
    <property type="component" value="Chromosome"/>
</dbReference>
<gene>
    <name evidence="10" type="primary">csgG</name>
    <name evidence="10" type="ORF">REIFOR_00587</name>
</gene>
<accession>A0A2K8KLJ8</accession>
<proteinExistence type="inferred from homology"/>